<protein>
    <submittedName>
        <fullName evidence="1">Uncharacterized protein</fullName>
    </submittedName>
</protein>
<reference evidence="1 2" key="1">
    <citation type="submission" date="2019-11" db="EMBL/GenBank/DDBJ databases">
        <title>Genome sequence of Moorella glycerini DSM11254.</title>
        <authorList>
            <person name="Poehlein A."/>
            <person name="Boeer T."/>
            <person name="Daniel R."/>
        </authorList>
    </citation>
    <scope>NUCLEOTIDE SEQUENCE [LARGE SCALE GENOMIC DNA]</scope>
    <source>
        <strain evidence="1 2">DSM 11254</strain>
    </source>
</reference>
<evidence type="ECO:0000313" key="2">
    <source>
        <dbReference type="Proteomes" id="UP000425916"/>
    </source>
</evidence>
<evidence type="ECO:0000313" key="1">
    <source>
        <dbReference type="EMBL" id="QGP91406.1"/>
    </source>
</evidence>
<sequence length="128" mass="14755">MDVARFLRELFSCLAGKDFVKDCHLEVAVFLMKGKIELKDDGFLKVYCNERTGTLAFALINKEKRIWGIDKDNLRGWHCHPFGEPESHQPVEEQDLEVIINQVETIWRQITGPGGQLKNHRNQPAHLS</sequence>
<dbReference type="Proteomes" id="UP000425916">
    <property type="component" value="Chromosome"/>
</dbReference>
<gene>
    <name evidence="1" type="ORF">MGLY_07390</name>
</gene>
<name>A0A6I5ZNR0_9FIRM</name>
<accession>A0A6I5ZNR0</accession>
<dbReference type="EMBL" id="CP046244">
    <property type="protein sequence ID" value="QGP91406.1"/>
    <property type="molecule type" value="Genomic_DNA"/>
</dbReference>
<dbReference type="AlphaFoldDB" id="A0A6I5ZNR0"/>
<organism evidence="1 2">
    <name type="scientific">Neomoorella glycerini</name>
    <dbReference type="NCBI Taxonomy" id="55779"/>
    <lineage>
        <taxon>Bacteria</taxon>
        <taxon>Bacillati</taxon>
        <taxon>Bacillota</taxon>
        <taxon>Clostridia</taxon>
        <taxon>Neomoorellales</taxon>
        <taxon>Neomoorellaceae</taxon>
        <taxon>Neomoorella</taxon>
    </lineage>
</organism>
<proteinExistence type="predicted"/>
<keyword evidence="2" id="KW-1185">Reference proteome</keyword>